<feature type="domain" description="Beta-mannosidase Ig-fold" evidence="5">
    <location>
        <begin position="1008"/>
        <end position="1054"/>
    </location>
</feature>
<dbReference type="InterPro" id="IPR013783">
    <property type="entry name" value="Ig-like_fold"/>
</dbReference>
<evidence type="ECO:0000256" key="3">
    <source>
        <dbReference type="SAM" id="MobiDB-lite"/>
    </source>
</evidence>
<feature type="region of interest" description="Disordered" evidence="3">
    <location>
        <begin position="548"/>
        <end position="659"/>
    </location>
</feature>
<evidence type="ECO:0000313" key="6">
    <source>
        <dbReference type="EMBL" id="RKQ33103.1"/>
    </source>
</evidence>
<organism evidence="6 7">
    <name type="scientific">Kocuria tytonis</name>
    <dbReference type="NCBI Taxonomy" id="2054280"/>
    <lineage>
        <taxon>Bacteria</taxon>
        <taxon>Bacillati</taxon>
        <taxon>Actinomycetota</taxon>
        <taxon>Actinomycetes</taxon>
        <taxon>Micrococcales</taxon>
        <taxon>Micrococcaceae</taxon>
        <taxon>Kocuria</taxon>
    </lineage>
</organism>
<keyword evidence="2" id="KW-0378">Hydrolase</keyword>
<dbReference type="GO" id="GO:0005975">
    <property type="term" value="P:carbohydrate metabolic process"/>
    <property type="evidence" value="ECO:0007669"/>
    <property type="project" value="InterPro"/>
</dbReference>
<keyword evidence="7" id="KW-1185">Reference proteome</keyword>
<evidence type="ECO:0000256" key="1">
    <source>
        <dbReference type="ARBA" id="ARBA00007401"/>
    </source>
</evidence>
<evidence type="ECO:0008006" key="8">
    <source>
        <dbReference type="Google" id="ProtNLM"/>
    </source>
</evidence>
<dbReference type="AlphaFoldDB" id="A0A495A0Y0"/>
<feature type="domain" description="Glycoside hydrolase family 2 immunoglobulin-like beta-sandwich" evidence="4">
    <location>
        <begin position="324"/>
        <end position="358"/>
    </location>
</feature>
<proteinExistence type="inferred from homology"/>
<dbReference type="InterPro" id="IPR017853">
    <property type="entry name" value="GH"/>
</dbReference>
<reference evidence="6 7" key="1">
    <citation type="submission" date="2018-10" db="EMBL/GenBank/DDBJ databases">
        <title>Kocuria tytouropygialis sp. nov., isolated from the uropygial gland of an American barn owl (Tyto furcata).</title>
        <authorList>
            <person name="Braun M.S."/>
            <person name="Wang E."/>
            <person name="Zimmermann S."/>
            <person name="Wagner H."/>
            <person name="Wink M."/>
        </authorList>
    </citation>
    <scope>NUCLEOTIDE SEQUENCE [LARGE SCALE GENOMIC DNA]</scope>
    <source>
        <strain evidence="6 7">442</strain>
    </source>
</reference>
<feature type="compositionally biased region" description="Basic and acidic residues" evidence="3">
    <location>
        <begin position="548"/>
        <end position="579"/>
    </location>
</feature>
<evidence type="ECO:0000259" key="4">
    <source>
        <dbReference type="Pfam" id="PF00703"/>
    </source>
</evidence>
<dbReference type="EMBL" id="PNJG02000006">
    <property type="protein sequence ID" value="RKQ33103.1"/>
    <property type="molecule type" value="Genomic_DNA"/>
</dbReference>
<feature type="region of interest" description="Disordered" evidence="3">
    <location>
        <begin position="941"/>
        <end position="1007"/>
    </location>
</feature>
<dbReference type="InterPro" id="IPR041625">
    <property type="entry name" value="Beta-mannosidase_Ig"/>
</dbReference>
<accession>A0A495A0Y0</accession>
<dbReference type="Gene3D" id="3.20.20.80">
    <property type="entry name" value="Glycosidases"/>
    <property type="match status" value="2"/>
</dbReference>
<dbReference type="SUPFAM" id="SSF51445">
    <property type="entry name" value="(Trans)glycosidases"/>
    <property type="match status" value="1"/>
</dbReference>
<dbReference type="Gene3D" id="2.60.40.10">
    <property type="entry name" value="Immunoglobulins"/>
    <property type="match status" value="1"/>
</dbReference>
<feature type="compositionally biased region" description="Basic and acidic residues" evidence="3">
    <location>
        <begin position="975"/>
        <end position="985"/>
    </location>
</feature>
<dbReference type="RefSeq" id="WP_121032040.1">
    <property type="nucleotide sequence ID" value="NZ_PNJG02000006.1"/>
</dbReference>
<dbReference type="PANTHER" id="PTHR43730:SF1">
    <property type="entry name" value="BETA-MANNOSIDASE"/>
    <property type="match status" value="1"/>
</dbReference>
<name>A0A495A0Y0_9MICC</name>
<dbReference type="OrthoDB" id="9758603at2"/>
<evidence type="ECO:0000259" key="5">
    <source>
        <dbReference type="Pfam" id="PF17753"/>
    </source>
</evidence>
<dbReference type="InterPro" id="IPR006102">
    <property type="entry name" value="Ig-like_GH2"/>
</dbReference>
<dbReference type="Pfam" id="PF17753">
    <property type="entry name" value="Ig_mannosidase"/>
    <property type="match status" value="1"/>
</dbReference>
<sequence length="1079" mass="112532">MTPAPEPDPLARASWTLHRSDPGAEPDGPLTRGIAARVPGTVSGALRDALGESAVDPVLDAATPDTVWEYRTRVHTPGGPHRFTSAGVATVARLLVAGREVHASDTAFAPWNVTVELPAGECGITLRILPTTSIPVPRKPRARWLSPLVADRSMRWRRTPLTGSIDWPGAREVLGPWGGLDVRPVAHPDATAPVPARLTVRADDAVAPAPAGPAQTTAADISAAVRPAAVAARRPVDPAVAVRTRVAENGDGVVTVRWTAPPGAAPATPPTVRVSTHPVGPSGTGGLAAGAAAPHERTTRNLSIIGPTETAAMDDPAAVDGREAVVYGADLTVPDPRLWWPHGMGEQNLYRVRVSAGDTEHGFLVGFRTVTAEPRNDNLQGLALRVNDVPVFARGAVWPGADPFEVAAAPERTRELLHRLRDAGTTMLRIPGTGCHETEDFHRACDGLGLMVWQDVPLGPLDPPDDPQWRHELRHEVRALAARLAAHPSTAVISGGTEVIQAPVLAGRPAQQWVPEILLHEVPTAVGEAGAQVVVVPSSPCSDAHLDAAQRAHDAARHVADAADRDPGAAQRLPDDVPDHPGAASDHGGAMSARPGAAPNHPGAVPGSSDPAPEPYGSRPEPSDRTPGPSGAPSGDARPAGERAASSAEPPRRSPVDAADGVSHYFGVGAYGRPLEDAVTRGVRFAAEALAFAVPPEPVVVRAQFGTEGPLDGADSAAAWRRGLAHDPGAAWTFEDTTLSYVHRLFLDRDSDPDAGLATPARPAPQEPPNDHARRLEYERAALAHVFQRTFAQWRGAGSACRGALVLSAVSTAPGAGWGVLDVTGRPTAAWYGMRRACAPVAVCFVPAGGDGLPVHVWNDAPEPLTATLRLTVATVRGGCQDPLDVPVTVPAHGELRIRADLADGTFRDLDHAYGFGEREYEGVSAHLLDREGRLLARDVHLSGGPRRNHPADPGLSARWVRRPAVGSGTAAELPDGRTRHDRGPEAVSDLAAAGGPGADGGSVTDSGSEAWAVAVTAEGLARFVALDLPVDAVAEDGYVHVLPGETVHLPVSGDVTRAVRAATRVRALAVPATAVDPV</sequence>
<protein>
    <recommendedName>
        <fullName evidence="8">Glycoside hydrolase family 2 immunoglobulin-like beta-sandwich domain-containing protein</fullName>
    </recommendedName>
</protein>
<dbReference type="SUPFAM" id="SSF49303">
    <property type="entry name" value="beta-Galactosidase/glucuronidase domain"/>
    <property type="match status" value="2"/>
</dbReference>
<evidence type="ECO:0000256" key="2">
    <source>
        <dbReference type="ARBA" id="ARBA00023295"/>
    </source>
</evidence>
<comment type="similarity">
    <text evidence="1">Belongs to the glycosyl hydrolase 2 family.</text>
</comment>
<comment type="caution">
    <text evidence="6">The sequence shown here is derived from an EMBL/GenBank/DDBJ whole genome shotgun (WGS) entry which is preliminary data.</text>
</comment>
<dbReference type="GO" id="GO:0004567">
    <property type="term" value="F:beta-mannosidase activity"/>
    <property type="evidence" value="ECO:0007669"/>
    <property type="project" value="TreeGrafter"/>
</dbReference>
<dbReference type="InterPro" id="IPR036156">
    <property type="entry name" value="Beta-gal/glucu_dom_sf"/>
</dbReference>
<gene>
    <name evidence="6" type="ORF">C1C97_011840</name>
</gene>
<dbReference type="PANTHER" id="PTHR43730">
    <property type="entry name" value="BETA-MANNOSIDASE"/>
    <property type="match status" value="1"/>
</dbReference>
<evidence type="ECO:0000313" key="7">
    <source>
        <dbReference type="Proteomes" id="UP000249516"/>
    </source>
</evidence>
<dbReference type="InterPro" id="IPR050887">
    <property type="entry name" value="Beta-mannosidase_GH2"/>
</dbReference>
<dbReference type="Proteomes" id="UP000249516">
    <property type="component" value="Unassembled WGS sequence"/>
</dbReference>
<dbReference type="Pfam" id="PF00703">
    <property type="entry name" value="Glyco_hydro_2"/>
    <property type="match status" value="1"/>
</dbReference>
<keyword evidence="2" id="KW-0326">Glycosidase</keyword>
<dbReference type="GO" id="GO:0006516">
    <property type="term" value="P:glycoprotein catabolic process"/>
    <property type="evidence" value="ECO:0007669"/>
    <property type="project" value="TreeGrafter"/>
</dbReference>